<reference evidence="5 6" key="1">
    <citation type="submission" date="2024-01" db="EMBL/GenBank/DDBJ databases">
        <title>Genome assemblies of Stephania.</title>
        <authorList>
            <person name="Yang L."/>
        </authorList>
    </citation>
    <scope>NUCLEOTIDE SEQUENCE [LARGE SCALE GENOMIC DNA]</scope>
    <source>
        <strain evidence="5">QJT</strain>
        <tissue evidence="5">Leaf</tissue>
    </source>
</reference>
<keyword evidence="3" id="KW-0328">Glycosyltransferase</keyword>
<dbReference type="PANTHER" id="PTHR11926:SF774">
    <property type="entry name" value="UDP-GLYCOSYLTRANSFERASE 85A1-RELATED"/>
    <property type="match status" value="1"/>
</dbReference>
<protein>
    <recommendedName>
        <fullName evidence="4">Glycosyltransferase</fullName>
        <ecNumber evidence="4">2.4.1.-</ecNumber>
    </recommendedName>
</protein>
<dbReference type="FunFam" id="3.40.50.2000:FF:000027">
    <property type="entry name" value="Glycosyltransferase"/>
    <property type="match status" value="1"/>
</dbReference>
<dbReference type="AlphaFoldDB" id="A0AAP0HG82"/>
<name>A0AAP0HG82_9MAGN</name>
<dbReference type="PROSITE" id="PS00375">
    <property type="entry name" value="UDPGT"/>
    <property type="match status" value="1"/>
</dbReference>
<dbReference type="FunFam" id="3.40.50.2000:FF:000055">
    <property type="entry name" value="Glycosyltransferase"/>
    <property type="match status" value="1"/>
</dbReference>
<dbReference type="PANTHER" id="PTHR11926">
    <property type="entry name" value="GLUCOSYL/GLUCURONOSYL TRANSFERASES"/>
    <property type="match status" value="1"/>
</dbReference>
<comment type="caution">
    <text evidence="5">The sequence shown here is derived from an EMBL/GenBank/DDBJ whole genome shotgun (WGS) entry which is preliminary data.</text>
</comment>
<dbReference type="Proteomes" id="UP001417504">
    <property type="component" value="Unassembled WGS sequence"/>
</dbReference>
<proteinExistence type="inferred from homology"/>
<dbReference type="CDD" id="cd03784">
    <property type="entry name" value="GT1_Gtf-like"/>
    <property type="match status" value="1"/>
</dbReference>
<keyword evidence="2 3" id="KW-0808">Transferase</keyword>
<organism evidence="5 6">
    <name type="scientific">Stephania japonica</name>
    <dbReference type="NCBI Taxonomy" id="461633"/>
    <lineage>
        <taxon>Eukaryota</taxon>
        <taxon>Viridiplantae</taxon>
        <taxon>Streptophyta</taxon>
        <taxon>Embryophyta</taxon>
        <taxon>Tracheophyta</taxon>
        <taxon>Spermatophyta</taxon>
        <taxon>Magnoliopsida</taxon>
        <taxon>Ranunculales</taxon>
        <taxon>Menispermaceae</taxon>
        <taxon>Menispermoideae</taxon>
        <taxon>Cissampelideae</taxon>
        <taxon>Stephania</taxon>
    </lineage>
</organism>
<dbReference type="Gene3D" id="3.40.50.2000">
    <property type="entry name" value="Glycogen Phosphorylase B"/>
    <property type="match status" value="2"/>
</dbReference>
<evidence type="ECO:0000313" key="5">
    <source>
        <dbReference type="EMBL" id="KAK9085739.1"/>
    </source>
</evidence>
<dbReference type="Pfam" id="PF00201">
    <property type="entry name" value="UDPGT"/>
    <property type="match status" value="1"/>
</dbReference>
<accession>A0AAP0HG82</accession>
<dbReference type="InterPro" id="IPR002213">
    <property type="entry name" value="UDP_glucos_trans"/>
</dbReference>
<sequence length="482" mass="54329">MGFSVADPKPHVVCIPYPAQGHITPMLMLAKLLHYKGFHITFVNTEFNHQRLLNSRGSDALKGFPDFCFKTIPDGLPPSDLNATQDIPALCESIPKNCLSPLKNLLLRLNESAESVGTPLVTCIISDGVMGFTQDVAQELGIPEIMFWTTSACGFMAYLQYKNLRESGIVPFKDEDFLTNGCLETVVNSVPGMKDMRLKDYPSFIRTTDPNDLMLNFIDRESQRTSKASHIILNTFDALETDVLQAMRSFLPPIHTVGPLHMLLREMHDDRLDSLGSNLWREDPECIKWLDSKEPKSVVLVNFGSIAVMSAEQMIEFAWGLANSKYPFMWIIRPDLVNGKKAILPPEFIVETKDRSFITNWCPQERVLGHPSVAGFLMHSGWNSTLDAIGADVPLICWPFFAEQQTNCWYCCNSWDIGMEIDNNVNRDEVENLVRELMVGDKGKQMKRNAQVWKKAAVKATKSGGSSFVNFERLVKEVLLKK</sequence>
<dbReference type="InterPro" id="IPR035595">
    <property type="entry name" value="UDP_glycos_trans_CS"/>
</dbReference>
<dbReference type="SUPFAM" id="SSF53756">
    <property type="entry name" value="UDP-Glycosyltransferase/glycogen phosphorylase"/>
    <property type="match status" value="1"/>
</dbReference>
<evidence type="ECO:0000256" key="3">
    <source>
        <dbReference type="RuleBase" id="RU003718"/>
    </source>
</evidence>
<keyword evidence="6" id="KW-1185">Reference proteome</keyword>
<evidence type="ECO:0000256" key="4">
    <source>
        <dbReference type="RuleBase" id="RU362057"/>
    </source>
</evidence>
<comment type="similarity">
    <text evidence="1 3">Belongs to the UDP-glycosyltransferase family.</text>
</comment>
<gene>
    <name evidence="5" type="ORF">Sjap_026150</name>
</gene>
<evidence type="ECO:0000256" key="1">
    <source>
        <dbReference type="ARBA" id="ARBA00009995"/>
    </source>
</evidence>
<dbReference type="EMBL" id="JBBNAE010000011">
    <property type="protein sequence ID" value="KAK9085739.1"/>
    <property type="molecule type" value="Genomic_DNA"/>
</dbReference>
<evidence type="ECO:0000313" key="6">
    <source>
        <dbReference type="Proteomes" id="UP001417504"/>
    </source>
</evidence>
<dbReference type="EC" id="2.4.1.-" evidence="4"/>
<dbReference type="GO" id="GO:0080044">
    <property type="term" value="F:quercetin 7-O-glucosyltransferase activity"/>
    <property type="evidence" value="ECO:0007669"/>
    <property type="project" value="TreeGrafter"/>
</dbReference>
<evidence type="ECO:0000256" key="2">
    <source>
        <dbReference type="ARBA" id="ARBA00022679"/>
    </source>
</evidence>
<dbReference type="GO" id="GO:0080043">
    <property type="term" value="F:quercetin 3-O-glucosyltransferase activity"/>
    <property type="evidence" value="ECO:0007669"/>
    <property type="project" value="TreeGrafter"/>
</dbReference>